<evidence type="ECO:0000313" key="3">
    <source>
        <dbReference type="EMBL" id="GLC30183.1"/>
    </source>
</evidence>
<dbReference type="EMBL" id="BRXR01000001">
    <property type="protein sequence ID" value="GLC30183.1"/>
    <property type="molecule type" value="Genomic_DNA"/>
</dbReference>
<dbReference type="InterPro" id="IPR029063">
    <property type="entry name" value="SAM-dependent_MTases_sf"/>
</dbReference>
<organism evidence="3 4">
    <name type="scientific">Clostridium omnivorum</name>
    <dbReference type="NCBI Taxonomy" id="1604902"/>
    <lineage>
        <taxon>Bacteria</taxon>
        <taxon>Bacillati</taxon>
        <taxon>Bacillota</taxon>
        <taxon>Clostridia</taxon>
        <taxon>Eubacteriales</taxon>
        <taxon>Clostridiaceae</taxon>
        <taxon>Clostridium</taxon>
    </lineage>
</organism>
<keyword evidence="3" id="KW-0489">Methyltransferase</keyword>
<dbReference type="SUPFAM" id="SSF53335">
    <property type="entry name" value="S-adenosyl-L-methionine-dependent methyltransferases"/>
    <property type="match status" value="1"/>
</dbReference>
<proteinExistence type="predicted"/>
<protein>
    <submittedName>
        <fullName evidence="3">S-adenosylmethionine-dependent methyltransferase</fullName>
    </submittedName>
</protein>
<dbReference type="PANTHER" id="PTHR43861:SF2">
    <property type="entry name" value="CARBOXY-S-ADENOSYL-L-METHIONINE SYNTHASE"/>
    <property type="match status" value="1"/>
</dbReference>
<evidence type="ECO:0000259" key="2">
    <source>
        <dbReference type="Pfam" id="PF13649"/>
    </source>
</evidence>
<keyword evidence="1" id="KW-0808">Transferase</keyword>
<keyword evidence="4" id="KW-1185">Reference proteome</keyword>
<dbReference type="InterPro" id="IPR041698">
    <property type="entry name" value="Methyltransf_25"/>
</dbReference>
<feature type="domain" description="Methyltransferase" evidence="2">
    <location>
        <begin position="47"/>
        <end position="129"/>
    </location>
</feature>
<comment type="caution">
    <text evidence="3">The sequence shown here is derived from an EMBL/GenBank/DDBJ whole genome shotgun (WGS) entry which is preliminary data.</text>
</comment>
<dbReference type="GO" id="GO:0008168">
    <property type="term" value="F:methyltransferase activity"/>
    <property type="evidence" value="ECO:0007669"/>
    <property type="project" value="UniProtKB-KW"/>
</dbReference>
<dbReference type="Gene3D" id="3.40.50.150">
    <property type="entry name" value="Vaccinia Virus protein VP39"/>
    <property type="match status" value="1"/>
</dbReference>
<sequence length="207" mass="23995">MEVLNKGAIYDKIVQEKSGDELGLFDKYEDTFLKIRGKIIEHDIKNIIDFGCGTGNLCGPLSEKINVIGIDKNSEMLQEGKRKYPKMNFIENSILDISNIKEKADIVVSSYVLHGLTEEDQQKALLNMFLLSKNKRAILIDFMFENMKSKQQCTANLLKSNREDLWSFIESKHFFIVEDLKEYIAKLNLKITFEHVVNFTWIAEIYK</sequence>
<evidence type="ECO:0000256" key="1">
    <source>
        <dbReference type="ARBA" id="ARBA00022679"/>
    </source>
</evidence>
<dbReference type="CDD" id="cd02440">
    <property type="entry name" value="AdoMet_MTases"/>
    <property type="match status" value="1"/>
</dbReference>
<gene>
    <name evidence="3" type="ORF">bsdE14_15930</name>
</gene>
<evidence type="ECO:0000313" key="4">
    <source>
        <dbReference type="Proteomes" id="UP001208567"/>
    </source>
</evidence>
<name>A0ABQ5N4M4_9CLOT</name>
<reference evidence="3 4" key="1">
    <citation type="journal article" date="2024" name="Int. J. Syst. Evol. Microbiol.">
        <title>Clostridium omnivorum sp. nov., isolated from anoxic soil under the treatment of reductive soil disinfestation.</title>
        <authorList>
            <person name="Ueki A."/>
            <person name="Tonouchi A."/>
            <person name="Kaku N."/>
            <person name="Honma S."/>
            <person name="Ueki K."/>
        </authorList>
    </citation>
    <scope>NUCLEOTIDE SEQUENCE [LARGE SCALE GENOMIC DNA]</scope>
    <source>
        <strain evidence="3 4">E14</strain>
    </source>
</reference>
<dbReference type="PANTHER" id="PTHR43861">
    <property type="entry name" value="TRANS-ACONITATE 2-METHYLTRANSFERASE-RELATED"/>
    <property type="match status" value="1"/>
</dbReference>
<dbReference type="RefSeq" id="WP_264849444.1">
    <property type="nucleotide sequence ID" value="NZ_BRXR01000001.1"/>
</dbReference>
<dbReference type="Proteomes" id="UP001208567">
    <property type="component" value="Unassembled WGS sequence"/>
</dbReference>
<accession>A0ABQ5N4M4</accession>
<dbReference type="Pfam" id="PF13649">
    <property type="entry name" value="Methyltransf_25"/>
    <property type="match status" value="1"/>
</dbReference>
<dbReference type="GO" id="GO:0032259">
    <property type="term" value="P:methylation"/>
    <property type="evidence" value="ECO:0007669"/>
    <property type="project" value="UniProtKB-KW"/>
</dbReference>